<proteinExistence type="predicted"/>
<protein>
    <submittedName>
        <fullName evidence="1">Uncharacterized protein</fullName>
    </submittedName>
</protein>
<evidence type="ECO:0000313" key="1">
    <source>
        <dbReference type="EMBL" id="CAD7082356.1"/>
    </source>
</evidence>
<sequence length="100" mass="11526">MEILRLQLVKFVLSFDNGIWESNSINLLMSHYSLTLNQEKTPSDSRLQQNTFKITGFDGIHVAVFRFSLIRCIITTKIFWDREKDNQIALAILCDASSIC</sequence>
<dbReference type="InParanoid" id="A0A7R8YQY4"/>
<evidence type="ECO:0000313" key="2">
    <source>
        <dbReference type="Proteomes" id="UP000594454"/>
    </source>
</evidence>
<dbReference type="Proteomes" id="UP000594454">
    <property type="component" value="Chromosome 2"/>
</dbReference>
<dbReference type="AlphaFoldDB" id="A0A7R8YQY4"/>
<accession>A0A7R8YQY4</accession>
<dbReference type="EMBL" id="LR899010">
    <property type="protein sequence ID" value="CAD7082356.1"/>
    <property type="molecule type" value="Genomic_DNA"/>
</dbReference>
<reference evidence="1 2" key="1">
    <citation type="submission" date="2020-11" db="EMBL/GenBank/DDBJ databases">
        <authorList>
            <person name="Wallbank WR R."/>
            <person name="Pardo Diaz C."/>
            <person name="Kozak K."/>
            <person name="Martin S."/>
            <person name="Jiggins C."/>
            <person name="Moest M."/>
            <person name="Warren A I."/>
            <person name="Generalovic N T."/>
            <person name="Byers J.R.P. K."/>
            <person name="Montejo-Kovacevich G."/>
            <person name="Yen C E."/>
        </authorList>
    </citation>
    <scope>NUCLEOTIDE SEQUENCE [LARGE SCALE GENOMIC DNA]</scope>
</reference>
<organism evidence="1 2">
    <name type="scientific">Hermetia illucens</name>
    <name type="common">Black soldier fly</name>
    <dbReference type="NCBI Taxonomy" id="343691"/>
    <lineage>
        <taxon>Eukaryota</taxon>
        <taxon>Metazoa</taxon>
        <taxon>Ecdysozoa</taxon>
        <taxon>Arthropoda</taxon>
        <taxon>Hexapoda</taxon>
        <taxon>Insecta</taxon>
        <taxon>Pterygota</taxon>
        <taxon>Neoptera</taxon>
        <taxon>Endopterygota</taxon>
        <taxon>Diptera</taxon>
        <taxon>Brachycera</taxon>
        <taxon>Stratiomyomorpha</taxon>
        <taxon>Stratiomyidae</taxon>
        <taxon>Hermetiinae</taxon>
        <taxon>Hermetia</taxon>
    </lineage>
</organism>
<name>A0A7R8YQY4_HERIL</name>
<gene>
    <name evidence="1" type="ORF">HERILL_LOCUS5394</name>
</gene>
<keyword evidence="2" id="KW-1185">Reference proteome</keyword>